<gene>
    <name evidence="2" type="ORF">F503_08094</name>
</gene>
<feature type="region of interest" description="Disordered" evidence="1">
    <location>
        <begin position="580"/>
        <end position="612"/>
    </location>
</feature>
<keyword evidence="3" id="KW-1185">Reference proteome</keyword>
<feature type="region of interest" description="Disordered" evidence="1">
    <location>
        <begin position="1"/>
        <end position="129"/>
    </location>
</feature>
<dbReference type="HOGENOM" id="CLU_446241_0_0_1"/>
<protein>
    <submittedName>
        <fullName evidence="2">Heat shock protein mitochondrial</fullName>
    </submittedName>
</protein>
<feature type="compositionally biased region" description="Acidic residues" evidence="1">
    <location>
        <begin position="78"/>
        <end position="89"/>
    </location>
</feature>
<feature type="region of interest" description="Disordered" evidence="1">
    <location>
        <begin position="277"/>
        <end position="436"/>
    </location>
</feature>
<dbReference type="eggNOG" id="ENOG502T15E">
    <property type="taxonomic scope" value="Eukaryota"/>
</dbReference>
<dbReference type="Proteomes" id="UP000016923">
    <property type="component" value="Unassembled WGS sequence"/>
</dbReference>
<sequence>MAPSHSSTAKKGRAPATRARRATAAPPSKDISDGSGNDTEAVPLAITTKNKGKAMQATVAKKPAARTTSRKRAAPEPQDSDDYEEDSEYCADPVPKKINKGNQKNAKSTKNAKSSSDTWLEDEASRRNPHIPLTLEQRRALGRTAGRGLIPWTRPHMNDKLLLIMYYELARHQIEVPWDEVAHRLHPGSSGGAINQHLNRVRLDLAGKGHLVPPPIPKTNGSGFSTDPTVRGYMREDDEDTGSVKLVPVKYNHVWEDRKVNLPDGFDASAKLLAAEAMPKPSKKRGGSRTSGARSIAVPHSRAKKGSNSRAQAAIDPADLNSDSEFDPQVTARRTRRKVSSKHVASIEDAQSAGESDDGDVEDAEDEEDDSTDEDNAAKEHSSTASNSDDDFDGNCGGASASHGHAEGSTPGTPPSQFPTPETEDGHHGHHNSANPLGIDYRVNKLFAENPMLSAVTAAEMEEALYTVGRTVSPEFCPPVVPTPIPANIAVMRRSDTFAMAPEPKIDFSEYLNSDSASGSPIVGFGQTIEGFCTPNSQIDGQSGLPSLGHGFSASAQFHGRGAFGSAYAQAGSYHSHGHFIGSTNGGTNGGSNYQSRSMEHFEQECNPNPLE</sequence>
<name>S3CLP5_OPHP1</name>
<dbReference type="OrthoDB" id="3903267at2759"/>
<dbReference type="VEuPathDB" id="FungiDB:F503_08094"/>
<evidence type="ECO:0000313" key="3">
    <source>
        <dbReference type="Proteomes" id="UP000016923"/>
    </source>
</evidence>
<dbReference type="EMBL" id="KE148151">
    <property type="protein sequence ID" value="EPE07443.1"/>
    <property type="molecule type" value="Genomic_DNA"/>
</dbReference>
<dbReference type="STRING" id="1262450.S3CLP5"/>
<feature type="compositionally biased region" description="Acidic residues" evidence="1">
    <location>
        <begin position="355"/>
        <end position="375"/>
    </location>
</feature>
<accession>S3CLP5</accession>
<feature type="compositionally biased region" description="Low complexity" evidence="1">
    <location>
        <begin position="398"/>
        <end position="409"/>
    </location>
</feature>
<proteinExistence type="predicted"/>
<evidence type="ECO:0000256" key="1">
    <source>
        <dbReference type="SAM" id="MobiDB-lite"/>
    </source>
</evidence>
<feature type="compositionally biased region" description="Basic residues" evidence="1">
    <location>
        <begin position="8"/>
        <end position="21"/>
    </location>
</feature>
<evidence type="ECO:0000313" key="2">
    <source>
        <dbReference type="EMBL" id="EPE07443.1"/>
    </source>
</evidence>
<reference evidence="2 3" key="1">
    <citation type="journal article" date="2013" name="BMC Genomics">
        <title>The genome and transcriptome of the pine saprophyte Ophiostoma piceae, and a comparison with the bark beetle-associated pine pathogen Grosmannia clavigera.</title>
        <authorList>
            <person name="Haridas S."/>
            <person name="Wang Y."/>
            <person name="Lim L."/>
            <person name="Massoumi Alamouti S."/>
            <person name="Jackman S."/>
            <person name="Docking R."/>
            <person name="Robertson G."/>
            <person name="Birol I."/>
            <person name="Bohlmann J."/>
            <person name="Breuil C."/>
        </authorList>
    </citation>
    <scope>NUCLEOTIDE SEQUENCE [LARGE SCALE GENOMIC DNA]</scope>
    <source>
        <strain evidence="2 3">UAMH 11346</strain>
    </source>
</reference>
<keyword evidence="2" id="KW-0346">Stress response</keyword>
<organism evidence="2 3">
    <name type="scientific">Ophiostoma piceae (strain UAMH 11346)</name>
    <name type="common">Sap stain fungus</name>
    <dbReference type="NCBI Taxonomy" id="1262450"/>
    <lineage>
        <taxon>Eukaryota</taxon>
        <taxon>Fungi</taxon>
        <taxon>Dikarya</taxon>
        <taxon>Ascomycota</taxon>
        <taxon>Pezizomycotina</taxon>
        <taxon>Sordariomycetes</taxon>
        <taxon>Sordariomycetidae</taxon>
        <taxon>Ophiostomatales</taxon>
        <taxon>Ophiostomataceae</taxon>
        <taxon>Ophiostoma</taxon>
    </lineage>
</organism>
<feature type="compositionally biased region" description="Low complexity" evidence="1">
    <location>
        <begin position="104"/>
        <end position="116"/>
    </location>
</feature>
<dbReference type="AlphaFoldDB" id="S3CLP5"/>